<evidence type="ECO:0000313" key="2">
    <source>
        <dbReference type="EMBL" id="AEO93770.1"/>
    </source>
</evidence>
<dbReference type="EMBL" id="JN638751">
    <property type="protein sequence ID" value="AEO93770.1"/>
    <property type="molecule type" value="Genomic_DNA"/>
</dbReference>
<feature type="transmembrane region" description="Helical" evidence="1">
    <location>
        <begin position="79"/>
        <end position="98"/>
    </location>
</feature>
<keyword evidence="3" id="KW-1185">Reference proteome</keyword>
<keyword evidence="1" id="KW-0812">Transmembrane</keyword>
<dbReference type="KEGG" id="vg:18563726"/>
<name>G3MAQ3_9CAUD</name>
<dbReference type="GeneID" id="18563726"/>
<keyword evidence="1" id="KW-0472">Membrane</keyword>
<evidence type="ECO:0000313" key="3">
    <source>
        <dbReference type="Proteomes" id="UP000009273"/>
    </source>
</evidence>
<sequence length="175" mass="19810">MGTLILYAITLHMLHGYTKSLFIKKKHVELLQQSVFELMKESENSGMSKEAFKMGTRVIGLLMVIYYLCYFIASGLVINSFWAMILCALMGVVTVHNYMKATVLIDTGKAQKLRVIEVVFSRIGLIYTIYFLVFFTNLKFEDNIFMNVVIAALAGYCVVKGYFAAQKQIRKAGGK</sequence>
<feature type="transmembrane region" description="Helical" evidence="1">
    <location>
        <begin position="144"/>
        <end position="165"/>
    </location>
</feature>
<organism evidence="2 3">
    <name type="scientific">Bacillus phage G</name>
    <dbReference type="NCBI Taxonomy" id="2884420"/>
    <lineage>
        <taxon>Viruses</taxon>
        <taxon>Duplodnaviria</taxon>
        <taxon>Heunggongvirae</taxon>
        <taxon>Uroviricota</taxon>
        <taxon>Caudoviricetes</taxon>
        <taxon>Donellivirus</taxon>
        <taxon>Donellivirus gee</taxon>
    </lineage>
</organism>
<proteinExistence type="predicted"/>
<accession>G3MAQ3</accession>
<feature type="transmembrane region" description="Helical" evidence="1">
    <location>
        <begin position="54"/>
        <end position="73"/>
    </location>
</feature>
<protein>
    <submittedName>
        <fullName evidence="2">Gp512</fullName>
    </submittedName>
</protein>
<dbReference type="Proteomes" id="UP000009273">
    <property type="component" value="Segment"/>
</dbReference>
<feature type="transmembrane region" description="Helical" evidence="1">
    <location>
        <begin position="119"/>
        <end position="138"/>
    </location>
</feature>
<evidence type="ECO:0000256" key="1">
    <source>
        <dbReference type="SAM" id="Phobius"/>
    </source>
</evidence>
<keyword evidence="1" id="KW-1133">Transmembrane helix</keyword>
<reference evidence="2 3" key="1">
    <citation type="submission" date="2011-09" db="EMBL/GenBank/DDBJ databases">
        <authorList>
            <person name="Pope W.H."/>
            <person name="Pedulla M.L."/>
            <person name="Ford M.E."/>
            <person name="Peebles C.L."/>
            <person name="Hatfull G.H."/>
            <person name="Hendrix R.W."/>
        </authorList>
    </citation>
    <scope>NUCLEOTIDE SEQUENCE [LARGE SCALE GENOMIC DNA]</scope>
    <source>
        <strain evidence="2">G</strain>
    </source>
</reference>
<dbReference type="RefSeq" id="YP_009015815.1">
    <property type="nucleotide sequence ID" value="NC_023719.1"/>
</dbReference>
<gene>
    <name evidence="2" type="primary">512</name>
    <name evidence="2" type="ORF">G_512</name>
</gene>